<evidence type="ECO:0000256" key="1">
    <source>
        <dbReference type="SAM" id="Phobius"/>
    </source>
</evidence>
<sequence>MTFANIRRRMARFVRDETGLAAVEYAVMAVIVVGVVVAAAEPLRTAVTDAFKDAGEAIGKAGDAAAGGGGGT</sequence>
<feature type="transmembrane region" description="Helical" evidence="1">
    <location>
        <begin position="20"/>
        <end position="40"/>
    </location>
</feature>
<accession>A0AB39KP48</accession>
<evidence type="ECO:0000313" key="2">
    <source>
        <dbReference type="EMBL" id="XDO95424.1"/>
    </source>
</evidence>
<dbReference type="RefSeq" id="WP_369058273.1">
    <property type="nucleotide sequence ID" value="NZ_CP158375.1"/>
</dbReference>
<organism evidence="2">
    <name type="scientific">Caulobacter sp. 73W</name>
    <dbReference type="NCBI Taxonomy" id="3161137"/>
    <lineage>
        <taxon>Bacteria</taxon>
        <taxon>Pseudomonadati</taxon>
        <taxon>Pseudomonadota</taxon>
        <taxon>Alphaproteobacteria</taxon>
        <taxon>Caulobacterales</taxon>
        <taxon>Caulobacteraceae</taxon>
        <taxon>Caulobacter</taxon>
    </lineage>
</organism>
<name>A0AB39KP48_9CAUL</name>
<dbReference type="AlphaFoldDB" id="A0AB39KP48"/>
<protein>
    <submittedName>
        <fullName evidence="2">Flp family type IVb pilin</fullName>
    </submittedName>
</protein>
<keyword evidence="1" id="KW-0472">Membrane</keyword>
<keyword evidence="1" id="KW-0812">Transmembrane</keyword>
<keyword evidence="1" id="KW-1133">Transmembrane helix</keyword>
<reference evidence="2" key="1">
    <citation type="submission" date="2024-06" db="EMBL/GenBank/DDBJ databases">
        <title>Caulobacter inopinatus, sp. nov.</title>
        <authorList>
            <person name="Donachie S.P."/>
        </authorList>
    </citation>
    <scope>NUCLEOTIDE SEQUENCE</scope>
    <source>
        <strain evidence="2">73W</strain>
    </source>
</reference>
<dbReference type="EMBL" id="CP158375">
    <property type="protein sequence ID" value="XDO95424.1"/>
    <property type="molecule type" value="Genomic_DNA"/>
</dbReference>
<gene>
    <name evidence="2" type="ORF">ABOZ73_11420</name>
</gene>
<proteinExistence type="predicted"/>